<evidence type="ECO:0000313" key="1">
    <source>
        <dbReference type="EMBL" id="MCW2282204.1"/>
    </source>
</evidence>
<proteinExistence type="predicted"/>
<comment type="caution">
    <text evidence="1">The sequence shown here is derived from an EMBL/GenBank/DDBJ whole genome shotgun (WGS) entry which is preliminary data.</text>
</comment>
<protein>
    <submittedName>
        <fullName evidence="1">Uncharacterized protein</fullName>
    </submittedName>
</protein>
<gene>
    <name evidence="1" type="ORF">M2256_002749</name>
</gene>
<organism evidence="1 2">
    <name type="scientific">Lactococcus lactis</name>
    <dbReference type="NCBI Taxonomy" id="1358"/>
    <lineage>
        <taxon>Bacteria</taxon>
        <taxon>Bacillati</taxon>
        <taxon>Bacillota</taxon>
        <taxon>Bacilli</taxon>
        <taxon>Lactobacillales</taxon>
        <taxon>Streptococcaceae</taxon>
        <taxon>Lactococcus</taxon>
    </lineage>
</organism>
<name>A0AAW5TX71_9LACT</name>
<dbReference type="Proteomes" id="UP001207687">
    <property type="component" value="Unassembled WGS sequence"/>
</dbReference>
<sequence length="33" mass="3616">MYTPSLAFRGGRAFPTLTPYASLGAMLTVMHEK</sequence>
<dbReference type="EMBL" id="JAOQNN010000003">
    <property type="protein sequence ID" value="MCW2282204.1"/>
    <property type="molecule type" value="Genomic_DNA"/>
</dbReference>
<dbReference type="AlphaFoldDB" id="A0AAW5TX71"/>
<reference evidence="1" key="1">
    <citation type="submission" date="2023-08" db="EMBL/GenBank/DDBJ databases">
        <title>Genomic analyses of the natural microbiome of Caenorhabditis elegans.</title>
        <authorList>
            <person name="Samuel B."/>
        </authorList>
    </citation>
    <scope>NUCLEOTIDE SEQUENCE</scope>
    <source>
        <strain evidence="1">BIGb0220</strain>
    </source>
</reference>
<accession>A0AAW5TX71</accession>
<evidence type="ECO:0000313" key="2">
    <source>
        <dbReference type="Proteomes" id="UP001207687"/>
    </source>
</evidence>